<keyword evidence="2" id="KW-1185">Reference proteome</keyword>
<evidence type="ECO:0000313" key="2">
    <source>
        <dbReference type="Proteomes" id="UP000564496"/>
    </source>
</evidence>
<proteinExistence type="predicted"/>
<dbReference type="AlphaFoldDB" id="A0A7Z0DRV3"/>
<protein>
    <submittedName>
        <fullName evidence="1">Uncharacterized protein</fullName>
    </submittedName>
</protein>
<reference evidence="1 2" key="1">
    <citation type="submission" date="2020-07" db="EMBL/GenBank/DDBJ databases">
        <title>Sequencing the genomes of 1000 actinobacteria strains.</title>
        <authorList>
            <person name="Klenk H.-P."/>
        </authorList>
    </citation>
    <scope>NUCLEOTIDE SEQUENCE [LARGE SCALE GENOMIC DNA]</scope>
    <source>
        <strain evidence="1 2">DSM 26487</strain>
    </source>
</reference>
<sequence length="265" mass="28943">MPVPERDQIVRYADYSDSRYDAVDGGFPDPPGLAAEADAAPTMTPAMTSLTTTLPLALLDETLAELSAGRERVEDVIGAEPVSVGWPSSAADGPWLEIPSPDKRFRDSTGDVRTLQSALPDGGLTDTLDRLELVRLLGIGLQALHTAEMVTGGVSLAAYAFTLEPRPALCLLRPDLLRRIGGEQLVADAGTWGRRFDEDRYEFAVVTHQLLISGRPDARIQIMDEVRVAGLRRGQCQRLEGLWSRASREPGTRPQVTEWMEVLLP</sequence>
<dbReference type="RefSeq" id="WP_179660804.1">
    <property type="nucleotide sequence ID" value="NZ_JACBZR010000001.1"/>
</dbReference>
<accession>A0A7Z0DRV3</accession>
<dbReference type="EMBL" id="JACBZR010000001">
    <property type="protein sequence ID" value="NYI80635.1"/>
    <property type="molecule type" value="Genomic_DNA"/>
</dbReference>
<comment type="caution">
    <text evidence="1">The sequence shown here is derived from an EMBL/GenBank/DDBJ whole genome shotgun (WGS) entry which is preliminary data.</text>
</comment>
<gene>
    <name evidence="1" type="ORF">BJ988_005283</name>
</gene>
<dbReference type="Proteomes" id="UP000564496">
    <property type="component" value="Unassembled WGS sequence"/>
</dbReference>
<organism evidence="1 2">
    <name type="scientific">Nocardioides panzhihuensis</name>
    <dbReference type="NCBI Taxonomy" id="860243"/>
    <lineage>
        <taxon>Bacteria</taxon>
        <taxon>Bacillati</taxon>
        <taxon>Actinomycetota</taxon>
        <taxon>Actinomycetes</taxon>
        <taxon>Propionibacteriales</taxon>
        <taxon>Nocardioidaceae</taxon>
        <taxon>Nocardioides</taxon>
    </lineage>
</organism>
<evidence type="ECO:0000313" key="1">
    <source>
        <dbReference type="EMBL" id="NYI80635.1"/>
    </source>
</evidence>
<name>A0A7Z0DRV3_9ACTN</name>